<feature type="domain" description="ComEC/Rec2-related protein" evidence="7">
    <location>
        <begin position="237"/>
        <end position="513"/>
    </location>
</feature>
<evidence type="ECO:0000259" key="8">
    <source>
        <dbReference type="Pfam" id="PF13567"/>
    </source>
</evidence>
<reference evidence="9" key="2">
    <citation type="submission" date="2020-09" db="EMBL/GenBank/DDBJ databases">
        <authorList>
            <person name="Sun Q."/>
            <person name="Zhou Y."/>
        </authorList>
    </citation>
    <scope>NUCLEOTIDE SEQUENCE</scope>
    <source>
        <strain evidence="9">CGMCC 1.6293</strain>
    </source>
</reference>
<feature type="transmembrane region" description="Helical" evidence="6">
    <location>
        <begin position="429"/>
        <end position="453"/>
    </location>
</feature>
<keyword evidence="2" id="KW-1003">Cell membrane</keyword>
<feature type="transmembrane region" description="Helical" evidence="6">
    <location>
        <begin position="70"/>
        <end position="90"/>
    </location>
</feature>
<comment type="subcellular location">
    <subcellularLocation>
        <location evidence="1">Cell membrane</location>
        <topology evidence="1">Multi-pass membrane protein</topology>
    </subcellularLocation>
</comment>
<evidence type="ECO:0000256" key="3">
    <source>
        <dbReference type="ARBA" id="ARBA00022692"/>
    </source>
</evidence>
<dbReference type="AlphaFoldDB" id="A0A917SQZ2"/>
<gene>
    <name evidence="9" type="ORF">GCM10011534_14130</name>
</gene>
<proteinExistence type="predicted"/>
<feature type="transmembrane region" description="Helical" evidence="6">
    <location>
        <begin position="43"/>
        <end position="63"/>
    </location>
</feature>
<evidence type="ECO:0008006" key="11">
    <source>
        <dbReference type="Google" id="ProtNLM"/>
    </source>
</evidence>
<dbReference type="PANTHER" id="PTHR30619">
    <property type="entry name" value="DNA INTERNALIZATION/COMPETENCE PROTEIN COMEC/REC2"/>
    <property type="match status" value="1"/>
</dbReference>
<dbReference type="Proteomes" id="UP000649829">
    <property type="component" value="Unassembled WGS sequence"/>
</dbReference>
<evidence type="ECO:0000256" key="1">
    <source>
        <dbReference type="ARBA" id="ARBA00004651"/>
    </source>
</evidence>
<evidence type="ECO:0000256" key="5">
    <source>
        <dbReference type="ARBA" id="ARBA00023136"/>
    </source>
</evidence>
<dbReference type="GO" id="GO:0005886">
    <property type="term" value="C:plasma membrane"/>
    <property type="evidence" value="ECO:0007669"/>
    <property type="project" value="UniProtKB-SubCell"/>
</dbReference>
<evidence type="ECO:0000259" key="7">
    <source>
        <dbReference type="Pfam" id="PF03772"/>
    </source>
</evidence>
<keyword evidence="10" id="KW-1185">Reference proteome</keyword>
<dbReference type="Pfam" id="PF13567">
    <property type="entry name" value="DUF4131"/>
    <property type="match status" value="1"/>
</dbReference>
<dbReference type="InterPro" id="IPR025405">
    <property type="entry name" value="DUF4131"/>
</dbReference>
<dbReference type="NCBIfam" id="TIGR00360">
    <property type="entry name" value="ComEC_N-term"/>
    <property type="match status" value="1"/>
</dbReference>
<dbReference type="PANTHER" id="PTHR30619:SF1">
    <property type="entry name" value="RECOMBINATION PROTEIN 2"/>
    <property type="match status" value="1"/>
</dbReference>
<name>A0A917SQZ2_9RHOB</name>
<dbReference type="InterPro" id="IPR052159">
    <property type="entry name" value="Competence_DNA_uptake"/>
</dbReference>
<sequence length="680" mass="70674">MLRLAGAMAAVLAAQRGHLFPWAPVAFGIGIGVYFWLPSEPRAGMLAALGGVFVLATLLALRVRGLVQPVLWALALASLGVLAGAGRTALVAGPVQGWRYYGPVEGRIVGIDRSASDVPRLTLDRVRLAEVAPEDTPRRVRIALHGDQRWIDPRPGATVIATAHLSPPGGPVEPGGFDFRRHAWFLKLGAVGYTRVPVLDLAPPTPGETRLFRARMAVADRVRAALPGQTGDFAAALMTGDRSGIGEEVSARLRASNLAHLLAISGLHMGLLAGFVFGAVRLLLALWPWAALRWPLHKIAALAALGAAGAYLALSGGNVATERAFVMVAVALAALLADRRALSLRAVALAALIVLALRPEALLGPGFQMSFAATVALVAVFGALREREGRRAPRWLAPVLAVVISSAVAGAATAPVAAAHFNIHARLGLIANLTAVPVMGVLVMPAAVVAALLMPLGLEAIALTVMGLGLDWILFVASRVAESPLALSYIPAPPPEVLPMMAFGGLMLCLWQGRLRLAGIGPLAVALVLWHGAERPRVLVAETGGLVGVMTAEGRALSRARGAGFIADQWLENDGDPVPQEVAAARWQLVPPDLVRHVTGRKTVAGLTSCEGAALLVTNAPAPELDGCLVLDSDRLARSGALAMKTDGKVWGLFGTAPSGRGRPWSGAAPGLSDDAASGQ</sequence>
<evidence type="ECO:0000256" key="6">
    <source>
        <dbReference type="SAM" id="Phobius"/>
    </source>
</evidence>
<keyword evidence="3 6" id="KW-0812">Transmembrane</keyword>
<feature type="domain" description="DUF4131" evidence="8">
    <location>
        <begin position="48"/>
        <end position="193"/>
    </location>
</feature>
<feature type="transmembrane region" description="Helical" evidence="6">
    <location>
        <begin position="365"/>
        <end position="384"/>
    </location>
</feature>
<evidence type="ECO:0000256" key="2">
    <source>
        <dbReference type="ARBA" id="ARBA00022475"/>
    </source>
</evidence>
<dbReference type="EMBL" id="BMLF01000001">
    <property type="protein sequence ID" value="GGL93116.1"/>
    <property type="molecule type" value="Genomic_DNA"/>
</dbReference>
<evidence type="ECO:0000313" key="10">
    <source>
        <dbReference type="Proteomes" id="UP000649829"/>
    </source>
</evidence>
<organism evidence="9 10">
    <name type="scientific">Pseudooceanicola nanhaiensis</name>
    <dbReference type="NCBI Taxonomy" id="375761"/>
    <lineage>
        <taxon>Bacteria</taxon>
        <taxon>Pseudomonadati</taxon>
        <taxon>Pseudomonadota</taxon>
        <taxon>Alphaproteobacteria</taxon>
        <taxon>Rhodobacterales</taxon>
        <taxon>Paracoccaceae</taxon>
        <taxon>Pseudooceanicola</taxon>
    </lineage>
</organism>
<dbReference type="Pfam" id="PF03772">
    <property type="entry name" value="Competence"/>
    <property type="match status" value="1"/>
</dbReference>
<comment type="caution">
    <text evidence="9">The sequence shown here is derived from an EMBL/GenBank/DDBJ whole genome shotgun (WGS) entry which is preliminary data.</text>
</comment>
<feature type="transmembrane region" description="Helical" evidence="6">
    <location>
        <begin position="296"/>
        <end position="314"/>
    </location>
</feature>
<reference evidence="9" key="1">
    <citation type="journal article" date="2014" name="Int. J. Syst. Evol. Microbiol.">
        <title>Complete genome sequence of Corynebacterium casei LMG S-19264T (=DSM 44701T), isolated from a smear-ripened cheese.</title>
        <authorList>
            <consortium name="US DOE Joint Genome Institute (JGI-PGF)"/>
            <person name="Walter F."/>
            <person name="Albersmeier A."/>
            <person name="Kalinowski J."/>
            <person name="Ruckert C."/>
        </authorList>
    </citation>
    <scope>NUCLEOTIDE SEQUENCE</scope>
    <source>
        <strain evidence="9">CGMCC 1.6293</strain>
    </source>
</reference>
<feature type="transmembrane region" description="Helical" evidence="6">
    <location>
        <begin position="460"/>
        <end position="481"/>
    </location>
</feature>
<accession>A0A917SQZ2</accession>
<dbReference type="InterPro" id="IPR004477">
    <property type="entry name" value="ComEC_N"/>
</dbReference>
<feature type="transmembrane region" description="Helical" evidence="6">
    <location>
        <begin position="258"/>
        <end position="284"/>
    </location>
</feature>
<dbReference type="RefSeq" id="WP_308423321.1">
    <property type="nucleotide sequence ID" value="NZ_BMLF01000001.1"/>
</dbReference>
<feature type="transmembrane region" description="Helical" evidence="6">
    <location>
        <begin position="396"/>
        <end position="417"/>
    </location>
</feature>
<evidence type="ECO:0000256" key="4">
    <source>
        <dbReference type="ARBA" id="ARBA00022989"/>
    </source>
</evidence>
<keyword evidence="4 6" id="KW-1133">Transmembrane helix</keyword>
<keyword evidence="5 6" id="KW-0472">Membrane</keyword>
<evidence type="ECO:0000313" key="9">
    <source>
        <dbReference type="EMBL" id="GGL93116.1"/>
    </source>
</evidence>
<protein>
    <recommendedName>
        <fullName evidence="11">Competence protein</fullName>
    </recommendedName>
</protein>
<feature type="transmembrane region" description="Helical" evidence="6">
    <location>
        <begin position="342"/>
        <end position="359"/>
    </location>
</feature>